<feature type="transmembrane region" description="Helical" evidence="7">
    <location>
        <begin position="84"/>
        <end position="108"/>
    </location>
</feature>
<keyword evidence="6" id="KW-1015">Disulfide bond</keyword>
<evidence type="ECO:0000313" key="9">
    <source>
        <dbReference type="Proteomes" id="UP001497525"/>
    </source>
</evidence>
<evidence type="ECO:0000256" key="1">
    <source>
        <dbReference type="ARBA" id="ARBA00004141"/>
    </source>
</evidence>
<sequence length="220" mass="23841">MAGLSVGMKCLKTAVFVFNIICLLCALVLIGVGAYVQVKFADYGTEIQRFSQAAPIVIIVLGAIILLVSFLGCCGAIKENVCMLYLYGILLVILLLGEIVAAVLAVVYKDKVDAHVEKILTQYLDNYNKTIERQSMDNVQKAFNCCGVNGTADYGRRGIPVPLSCEQYTEGCSSALKGFLKKNLIIIACAAFGVCFIQLLGAIIAFCLARRINEYESVRG</sequence>
<dbReference type="GO" id="GO:0005886">
    <property type="term" value="C:plasma membrane"/>
    <property type="evidence" value="ECO:0007669"/>
    <property type="project" value="TreeGrafter"/>
</dbReference>
<dbReference type="Proteomes" id="UP001497525">
    <property type="component" value="Unassembled WGS sequence"/>
</dbReference>
<accession>A0AAV2TQF9</accession>
<evidence type="ECO:0000256" key="5">
    <source>
        <dbReference type="ARBA" id="ARBA00023136"/>
    </source>
</evidence>
<evidence type="ECO:0000256" key="4">
    <source>
        <dbReference type="ARBA" id="ARBA00022989"/>
    </source>
</evidence>
<feature type="disulfide bond" evidence="6">
    <location>
        <begin position="146"/>
        <end position="165"/>
    </location>
</feature>
<proteinExistence type="inferred from homology"/>
<dbReference type="InterPro" id="IPR008952">
    <property type="entry name" value="Tetraspanin_EC2_sf"/>
</dbReference>
<dbReference type="InterPro" id="IPR000301">
    <property type="entry name" value="Tetraspanin_animals"/>
</dbReference>
<evidence type="ECO:0000256" key="6">
    <source>
        <dbReference type="PIRSR" id="PIRSR002419-1"/>
    </source>
</evidence>
<organism evidence="8 9">
    <name type="scientific">Calicophoron daubneyi</name>
    <name type="common">Rumen fluke</name>
    <name type="synonym">Paramphistomum daubneyi</name>
    <dbReference type="NCBI Taxonomy" id="300641"/>
    <lineage>
        <taxon>Eukaryota</taxon>
        <taxon>Metazoa</taxon>
        <taxon>Spiralia</taxon>
        <taxon>Lophotrochozoa</taxon>
        <taxon>Platyhelminthes</taxon>
        <taxon>Trematoda</taxon>
        <taxon>Digenea</taxon>
        <taxon>Plagiorchiida</taxon>
        <taxon>Pronocephalata</taxon>
        <taxon>Paramphistomoidea</taxon>
        <taxon>Paramphistomidae</taxon>
        <taxon>Calicophoron</taxon>
    </lineage>
</organism>
<name>A0AAV2TQF9_CALDB</name>
<feature type="transmembrane region" description="Helical" evidence="7">
    <location>
        <begin position="56"/>
        <end position="77"/>
    </location>
</feature>
<comment type="caution">
    <text evidence="8">The sequence shown here is derived from an EMBL/GenBank/DDBJ whole genome shotgun (WGS) entry which is preliminary data.</text>
</comment>
<dbReference type="PANTHER" id="PTHR19282">
    <property type="entry name" value="TETRASPANIN"/>
    <property type="match status" value="1"/>
</dbReference>
<protein>
    <recommendedName>
        <fullName evidence="7">Tetraspanin</fullName>
    </recommendedName>
</protein>
<feature type="transmembrane region" description="Helical" evidence="7">
    <location>
        <begin position="184"/>
        <end position="209"/>
    </location>
</feature>
<evidence type="ECO:0000313" key="8">
    <source>
        <dbReference type="EMBL" id="CAL5138469.1"/>
    </source>
</evidence>
<comment type="subcellular location">
    <subcellularLocation>
        <location evidence="1 7">Membrane</location>
        <topology evidence="1 7">Multi-pass membrane protein</topology>
    </subcellularLocation>
</comment>
<keyword evidence="5 7" id="KW-0472">Membrane</keyword>
<dbReference type="PRINTS" id="PR00259">
    <property type="entry name" value="TMFOUR"/>
</dbReference>
<dbReference type="PROSITE" id="PS00421">
    <property type="entry name" value="TM4_1"/>
    <property type="match status" value="1"/>
</dbReference>
<evidence type="ECO:0000256" key="3">
    <source>
        <dbReference type="ARBA" id="ARBA00022692"/>
    </source>
</evidence>
<dbReference type="CDD" id="cd03127">
    <property type="entry name" value="tetraspanin_LEL"/>
    <property type="match status" value="1"/>
</dbReference>
<dbReference type="AlphaFoldDB" id="A0AAV2TQF9"/>
<dbReference type="InterPro" id="IPR018503">
    <property type="entry name" value="Tetraspanin_CS"/>
</dbReference>
<dbReference type="Pfam" id="PF00335">
    <property type="entry name" value="Tetraspanin"/>
    <property type="match status" value="1"/>
</dbReference>
<dbReference type="EMBL" id="CAXLJL010000490">
    <property type="protein sequence ID" value="CAL5138469.1"/>
    <property type="molecule type" value="Genomic_DNA"/>
</dbReference>
<keyword evidence="4 7" id="KW-1133">Transmembrane helix</keyword>
<feature type="transmembrane region" description="Helical" evidence="7">
    <location>
        <begin position="14"/>
        <end position="36"/>
    </location>
</feature>
<dbReference type="Gene3D" id="1.10.1450.10">
    <property type="entry name" value="Tetraspanin"/>
    <property type="match status" value="1"/>
</dbReference>
<gene>
    <name evidence="8" type="ORF">CDAUBV1_LOCUS13303</name>
</gene>
<comment type="similarity">
    <text evidence="2 7">Belongs to the tetraspanin (TM4SF) family.</text>
</comment>
<dbReference type="SUPFAM" id="SSF48652">
    <property type="entry name" value="Tetraspanin"/>
    <property type="match status" value="1"/>
</dbReference>
<evidence type="ECO:0000256" key="2">
    <source>
        <dbReference type="ARBA" id="ARBA00006840"/>
    </source>
</evidence>
<dbReference type="PANTHER" id="PTHR19282:SF544">
    <property type="entry name" value="TETRASPANIN"/>
    <property type="match status" value="1"/>
</dbReference>
<dbReference type="PIRSF" id="PIRSF002419">
    <property type="entry name" value="Tetraspanin"/>
    <property type="match status" value="1"/>
</dbReference>
<reference evidence="8" key="1">
    <citation type="submission" date="2024-06" db="EMBL/GenBank/DDBJ databases">
        <authorList>
            <person name="Liu X."/>
            <person name="Lenzi L."/>
            <person name="Haldenby T S."/>
            <person name="Uol C."/>
        </authorList>
    </citation>
    <scope>NUCLEOTIDE SEQUENCE</scope>
</reference>
<keyword evidence="3 7" id="KW-0812">Transmembrane</keyword>
<dbReference type="InterPro" id="IPR018499">
    <property type="entry name" value="Tetraspanin/Peripherin"/>
</dbReference>
<evidence type="ECO:0000256" key="7">
    <source>
        <dbReference type="RuleBase" id="RU361218"/>
    </source>
</evidence>